<dbReference type="EMBL" id="JARJCW010000005">
    <property type="protein sequence ID" value="KAJ7224304.1"/>
    <property type="molecule type" value="Genomic_DNA"/>
</dbReference>
<feature type="compositionally biased region" description="Low complexity" evidence="1">
    <location>
        <begin position="19"/>
        <end position="29"/>
    </location>
</feature>
<proteinExistence type="predicted"/>
<organism evidence="2 3">
    <name type="scientific">Mycena pura</name>
    <dbReference type="NCBI Taxonomy" id="153505"/>
    <lineage>
        <taxon>Eukaryota</taxon>
        <taxon>Fungi</taxon>
        <taxon>Dikarya</taxon>
        <taxon>Basidiomycota</taxon>
        <taxon>Agaricomycotina</taxon>
        <taxon>Agaricomycetes</taxon>
        <taxon>Agaricomycetidae</taxon>
        <taxon>Agaricales</taxon>
        <taxon>Marasmiineae</taxon>
        <taxon>Mycenaceae</taxon>
        <taxon>Mycena</taxon>
    </lineage>
</organism>
<dbReference type="PANTHER" id="PTHR28360">
    <property type="entry name" value="DYNACTIN SUBUNIT 3"/>
    <property type="match status" value="1"/>
</dbReference>
<dbReference type="Proteomes" id="UP001219525">
    <property type="component" value="Unassembled WGS sequence"/>
</dbReference>
<dbReference type="GO" id="GO:0061640">
    <property type="term" value="P:cytoskeleton-dependent cytokinesis"/>
    <property type="evidence" value="ECO:0007669"/>
    <property type="project" value="InterPro"/>
</dbReference>
<dbReference type="InterPro" id="IPR009991">
    <property type="entry name" value="DCTN3"/>
</dbReference>
<dbReference type="GO" id="GO:0005869">
    <property type="term" value="C:dynactin complex"/>
    <property type="evidence" value="ECO:0007669"/>
    <property type="project" value="InterPro"/>
</dbReference>
<evidence type="ECO:0000313" key="3">
    <source>
        <dbReference type="Proteomes" id="UP001219525"/>
    </source>
</evidence>
<accession>A0AAD7E2P5</accession>
<feature type="region of interest" description="Disordered" evidence="1">
    <location>
        <begin position="15"/>
        <end position="58"/>
    </location>
</feature>
<sequence>MANIGSAFLGDSKRRRVLSSTASNSTDTPPSSPPPSAMSGIFSVLPSPATEAQSQPKGAIDSELSLELRLRWLEAILLGAKQDTTRDRKGKERETLGRGETLIRAAENLQTRLDSVVSGNDGLKRFMDHYDQHAHLLTPSFALSEARPPPTYESMSASELEALLVEMEPDIRAAERDMQEIAALEKKGVTGAGKLAEYEALQPRLDALLKAHQEDLELASSLEKRVARLMENHATQVDALSELFVIWDDTLMEAEDKILALERERVERQRLGLV</sequence>
<keyword evidence="3" id="KW-1185">Reference proteome</keyword>
<gene>
    <name evidence="2" type="ORF">GGX14DRAFT_425100</name>
</gene>
<dbReference type="Pfam" id="PF07426">
    <property type="entry name" value="Dynactin_p22"/>
    <property type="match status" value="1"/>
</dbReference>
<name>A0AAD7E2P5_9AGAR</name>
<dbReference type="AlphaFoldDB" id="A0AAD7E2P5"/>
<comment type="caution">
    <text evidence="2">The sequence shown here is derived from an EMBL/GenBank/DDBJ whole genome shotgun (WGS) entry which is preliminary data.</text>
</comment>
<protein>
    <submittedName>
        <fullName evidence="2">Uncharacterized protein</fullName>
    </submittedName>
</protein>
<evidence type="ECO:0000313" key="2">
    <source>
        <dbReference type="EMBL" id="KAJ7224304.1"/>
    </source>
</evidence>
<evidence type="ECO:0000256" key="1">
    <source>
        <dbReference type="SAM" id="MobiDB-lite"/>
    </source>
</evidence>
<reference evidence="2" key="1">
    <citation type="submission" date="2023-03" db="EMBL/GenBank/DDBJ databases">
        <title>Massive genome expansion in bonnet fungi (Mycena s.s.) driven by repeated elements and novel gene families across ecological guilds.</title>
        <authorList>
            <consortium name="Lawrence Berkeley National Laboratory"/>
            <person name="Harder C.B."/>
            <person name="Miyauchi S."/>
            <person name="Viragh M."/>
            <person name="Kuo A."/>
            <person name="Thoen E."/>
            <person name="Andreopoulos B."/>
            <person name="Lu D."/>
            <person name="Skrede I."/>
            <person name="Drula E."/>
            <person name="Henrissat B."/>
            <person name="Morin E."/>
            <person name="Kohler A."/>
            <person name="Barry K."/>
            <person name="LaButti K."/>
            <person name="Morin E."/>
            <person name="Salamov A."/>
            <person name="Lipzen A."/>
            <person name="Mereny Z."/>
            <person name="Hegedus B."/>
            <person name="Baldrian P."/>
            <person name="Stursova M."/>
            <person name="Weitz H."/>
            <person name="Taylor A."/>
            <person name="Grigoriev I.V."/>
            <person name="Nagy L.G."/>
            <person name="Martin F."/>
            <person name="Kauserud H."/>
        </authorList>
    </citation>
    <scope>NUCLEOTIDE SEQUENCE</scope>
    <source>
        <strain evidence="2">9144</strain>
    </source>
</reference>
<dbReference type="PANTHER" id="PTHR28360:SF1">
    <property type="entry name" value="DYNACTIN SUBUNIT 3"/>
    <property type="match status" value="1"/>
</dbReference>